<dbReference type="Proteomes" id="UP000189883">
    <property type="component" value="Chromosome"/>
</dbReference>
<dbReference type="PANTHER" id="PTHR13370:SF3">
    <property type="entry name" value="TRNA (GUANINE(10)-N2)-METHYLTRANSFERASE HOMOLOG"/>
    <property type="match status" value="1"/>
</dbReference>
<evidence type="ECO:0000256" key="3">
    <source>
        <dbReference type="RuleBase" id="RU362026"/>
    </source>
</evidence>
<dbReference type="InterPro" id="IPR029063">
    <property type="entry name" value="SAM-dependent_MTases_sf"/>
</dbReference>
<dbReference type="InterPro" id="IPR002941">
    <property type="entry name" value="DNA_methylase_N4/N6"/>
</dbReference>
<dbReference type="AlphaFoldDB" id="A0A1S7DR08"/>
<evidence type="ECO:0000256" key="1">
    <source>
        <dbReference type="ARBA" id="ARBA00022603"/>
    </source>
</evidence>
<reference evidence="6" key="2">
    <citation type="submission" date="2022-10" db="EMBL/GenBank/DDBJ databases">
        <title>Sifting through the core-genome to identify putative cross-protective antigens against Riemerella anatipestifer.</title>
        <authorList>
            <person name="Zheng X."/>
            <person name="Zhang W."/>
        </authorList>
    </citation>
    <scope>NUCLEOTIDE SEQUENCE</scope>
    <source>
        <strain evidence="6">ZWRA178</strain>
    </source>
</reference>
<dbReference type="PRINTS" id="PR00508">
    <property type="entry name" value="S21N4MTFRASE"/>
</dbReference>
<evidence type="ECO:0000313" key="7">
    <source>
        <dbReference type="Proteomes" id="UP000189883"/>
    </source>
</evidence>
<evidence type="ECO:0000313" key="5">
    <source>
        <dbReference type="EMBL" id="AQY21549.1"/>
    </source>
</evidence>
<feature type="domain" description="DNA methylase N-4/N-6" evidence="4">
    <location>
        <begin position="11"/>
        <end position="95"/>
    </location>
</feature>
<reference evidence="5 7" key="1">
    <citation type="submission" date="2015-06" db="EMBL/GenBank/DDBJ databases">
        <title>R. anatipestifer strain HXb2 is the most virulent strain so far, and the genome sequence would help us uncover the pathogenesis.</title>
        <authorList>
            <person name="Hu Q."/>
            <person name="Qi J."/>
            <person name="Bo H."/>
            <person name="Liu G."/>
            <person name="Tao M."/>
            <person name="Ding Y."/>
            <person name="Xue Y."/>
        </authorList>
    </citation>
    <scope>NUCLEOTIDE SEQUENCE [LARGE SCALE GENOMIC DNA]</scope>
    <source>
        <strain evidence="5 7">HXb2</strain>
    </source>
</reference>
<evidence type="ECO:0000256" key="2">
    <source>
        <dbReference type="ARBA" id="ARBA00022679"/>
    </source>
</evidence>
<name>A0A1S7DR08_RIEAN</name>
<dbReference type="EMBL" id="JAOZYT010000035">
    <property type="protein sequence ID" value="MCW0523997.1"/>
    <property type="molecule type" value="Genomic_DNA"/>
</dbReference>
<dbReference type="EC" id="2.1.1.-" evidence="3"/>
<dbReference type="InterPro" id="IPR001091">
    <property type="entry name" value="RM_Methyltransferase"/>
</dbReference>
<accession>A0A1S7DR08</accession>
<proteinExistence type="inferred from homology"/>
<dbReference type="RefSeq" id="WP_079206842.1">
    <property type="nucleotide sequence ID" value="NZ_CP011859.1"/>
</dbReference>
<dbReference type="GO" id="GO:0008170">
    <property type="term" value="F:N-methyltransferase activity"/>
    <property type="evidence" value="ECO:0007669"/>
    <property type="project" value="InterPro"/>
</dbReference>
<dbReference type="GO" id="GO:0032259">
    <property type="term" value="P:methylation"/>
    <property type="evidence" value="ECO:0007669"/>
    <property type="project" value="UniProtKB-KW"/>
</dbReference>
<dbReference type="GO" id="GO:0005737">
    <property type="term" value="C:cytoplasm"/>
    <property type="evidence" value="ECO:0007669"/>
    <property type="project" value="TreeGrafter"/>
</dbReference>
<dbReference type="EMBL" id="CP011859">
    <property type="protein sequence ID" value="AQY21549.1"/>
    <property type="molecule type" value="Genomic_DNA"/>
</dbReference>
<dbReference type="REBASE" id="192757">
    <property type="entry name" value="M1.RanHXbORF591P"/>
</dbReference>
<dbReference type="Gene3D" id="3.40.50.150">
    <property type="entry name" value="Vaccinia Virus protein VP39"/>
    <property type="match status" value="2"/>
</dbReference>
<sequence length="265" mass="31402">MRFNDLNVEEWKDTDIDVNSLWLIDQRGREGKHKNIYHGNFIPQIPNQLIRRFTKENELVLDPFLGSGTTLYECENLNRNFIGLDINQQMIDYVKNQMKDSSFIHNFSIFNCDVTNKEQTTHFLELGLKKNNSKQVDFIIMHPPYMDIIKFTNHPNDLSQIDNLNSFVKKFLEVCKNILPYLAKNRYFAIVIGDVYKNSEVIPLSFYLMDTVKRNFKTKLKGIIIKNIEGNRGKLGKNGIWTYRAMKSDYYIFKHEYIFVFKKEL</sequence>
<evidence type="ECO:0000313" key="6">
    <source>
        <dbReference type="EMBL" id="MCW0523997.1"/>
    </source>
</evidence>
<dbReference type="Pfam" id="PF01555">
    <property type="entry name" value="N6_N4_Mtase"/>
    <property type="match status" value="1"/>
</dbReference>
<keyword evidence="1 5" id="KW-0489">Methyltransferase</keyword>
<gene>
    <name evidence="5" type="primary">hindIIIM</name>
    <name evidence="5" type="ORF">AB406_0591</name>
    <name evidence="6" type="ORF">OKE68_06695</name>
</gene>
<protein>
    <recommendedName>
        <fullName evidence="3">Methyltransferase</fullName>
        <ecNumber evidence="3">2.1.1.-</ecNumber>
    </recommendedName>
</protein>
<dbReference type="GO" id="GO:0009007">
    <property type="term" value="F:site-specific DNA-methyltransferase (adenine-specific) activity"/>
    <property type="evidence" value="ECO:0007669"/>
    <property type="project" value="TreeGrafter"/>
</dbReference>
<comment type="similarity">
    <text evidence="3">Belongs to the N(4)/N(6)-methyltransferase family.</text>
</comment>
<dbReference type="GO" id="GO:0003677">
    <property type="term" value="F:DNA binding"/>
    <property type="evidence" value="ECO:0007669"/>
    <property type="project" value="InterPro"/>
</dbReference>
<dbReference type="PANTHER" id="PTHR13370">
    <property type="entry name" value="RNA METHYLASE-RELATED"/>
    <property type="match status" value="1"/>
</dbReference>
<keyword evidence="2" id="KW-0808">Transferase</keyword>
<evidence type="ECO:0000259" key="4">
    <source>
        <dbReference type="Pfam" id="PF01555"/>
    </source>
</evidence>
<dbReference type="Proteomes" id="UP001207440">
    <property type="component" value="Unassembled WGS sequence"/>
</dbReference>
<organism evidence="5 7">
    <name type="scientific">Riemerella anatipestifer</name>
    <name type="common">Moraxella anatipestifer</name>
    <dbReference type="NCBI Taxonomy" id="34085"/>
    <lineage>
        <taxon>Bacteria</taxon>
        <taxon>Pseudomonadati</taxon>
        <taxon>Bacteroidota</taxon>
        <taxon>Flavobacteriia</taxon>
        <taxon>Flavobacteriales</taxon>
        <taxon>Weeksellaceae</taxon>
        <taxon>Riemerella</taxon>
    </lineage>
</organism>
<dbReference type="SUPFAM" id="SSF53335">
    <property type="entry name" value="S-adenosyl-L-methionine-dependent methyltransferases"/>
    <property type="match status" value="2"/>
</dbReference>